<name>A0ACB6Z380_THEGA</name>
<keyword evidence="2" id="KW-1185">Reference proteome</keyword>
<comment type="caution">
    <text evidence="1">The sequence shown here is derived from an EMBL/GenBank/DDBJ whole genome shotgun (WGS) entry which is preliminary data.</text>
</comment>
<organism evidence="1 2">
    <name type="scientific">Thelephora ganbajun</name>
    <name type="common">Ganba fungus</name>
    <dbReference type="NCBI Taxonomy" id="370292"/>
    <lineage>
        <taxon>Eukaryota</taxon>
        <taxon>Fungi</taxon>
        <taxon>Dikarya</taxon>
        <taxon>Basidiomycota</taxon>
        <taxon>Agaricomycotina</taxon>
        <taxon>Agaricomycetes</taxon>
        <taxon>Thelephorales</taxon>
        <taxon>Thelephoraceae</taxon>
        <taxon>Thelephora</taxon>
    </lineage>
</organism>
<evidence type="ECO:0000313" key="2">
    <source>
        <dbReference type="Proteomes" id="UP000886501"/>
    </source>
</evidence>
<protein>
    <submittedName>
        <fullName evidence="1">WD40 repeat-like protein</fullName>
    </submittedName>
</protein>
<dbReference type="Proteomes" id="UP000886501">
    <property type="component" value="Unassembled WGS sequence"/>
</dbReference>
<accession>A0ACB6Z380</accession>
<proteinExistence type="predicted"/>
<sequence>MASCIPEPENPQISEKSVPNVVQFVNDQDGFPLAPAVNLPANVTKDALESLVNKLRPQDDDPVPFPFHIDASAEAIASGVPSRPVISNSINQDVLNHPSRAHTSPISCASFSPTGNLLATGSGDCAARLWDLLTETPSHVLSGHRGWVLCVEWEAMERKLATGGHDGHLWDPKTGKPFGEPLKRHSKWIVSLAWEPIHLNPTAPRLASSSKDGSVRVWSSATRRLEYTLGGHSASVNVVRWGGMIRIWDPNEDHAHPELWFVLRTGPSDHTSKIPSSDQEARSLALGRYNTLVSNSGELLISGSDDLSLFVASKLAAQKGGNLKPLARLTGHQRQVTHAAFSPDGRWAGNASCDNSVRSWDGKVGKFVAPLRGHVAAVYRLAWSAGSRLLASVSKDSTLKVRDLKTYKLKTDLPGHTDEVYCVDFVADKVASGGRDRTLKIWKN</sequence>
<dbReference type="EMBL" id="MU118182">
    <property type="protein sequence ID" value="KAF9643830.1"/>
    <property type="molecule type" value="Genomic_DNA"/>
</dbReference>
<reference evidence="1" key="2">
    <citation type="journal article" date="2020" name="Nat. Commun.">
        <title>Large-scale genome sequencing of mycorrhizal fungi provides insights into the early evolution of symbiotic traits.</title>
        <authorList>
            <person name="Miyauchi S."/>
            <person name="Kiss E."/>
            <person name="Kuo A."/>
            <person name="Drula E."/>
            <person name="Kohler A."/>
            <person name="Sanchez-Garcia M."/>
            <person name="Morin E."/>
            <person name="Andreopoulos B."/>
            <person name="Barry K.W."/>
            <person name="Bonito G."/>
            <person name="Buee M."/>
            <person name="Carver A."/>
            <person name="Chen C."/>
            <person name="Cichocki N."/>
            <person name="Clum A."/>
            <person name="Culley D."/>
            <person name="Crous P.W."/>
            <person name="Fauchery L."/>
            <person name="Girlanda M."/>
            <person name="Hayes R.D."/>
            <person name="Keri Z."/>
            <person name="LaButti K."/>
            <person name="Lipzen A."/>
            <person name="Lombard V."/>
            <person name="Magnuson J."/>
            <person name="Maillard F."/>
            <person name="Murat C."/>
            <person name="Nolan M."/>
            <person name="Ohm R.A."/>
            <person name="Pangilinan J."/>
            <person name="Pereira M.F."/>
            <person name="Perotto S."/>
            <person name="Peter M."/>
            <person name="Pfister S."/>
            <person name="Riley R."/>
            <person name="Sitrit Y."/>
            <person name="Stielow J.B."/>
            <person name="Szollosi G."/>
            <person name="Zifcakova L."/>
            <person name="Stursova M."/>
            <person name="Spatafora J.W."/>
            <person name="Tedersoo L."/>
            <person name="Vaario L.M."/>
            <person name="Yamada A."/>
            <person name="Yan M."/>
            <person name="Wang P."/>
            <person name="Xu J."/>
            <person name="Bruns T."/>
            <person name="Baldrian P."/>
            <person name="Vilgalys R."/>
            <person name="Dunand C."/>
            <person name="Henrissat B."/>
            <person name="Grigoriev I.V."/>
            <person name="Hibbett D."/>
            <person name="Nagy L.G."/>
            <person name="Martin F.M."/>
        </authorList>
    </citation>
    <scope>NUCLEOTIDE SEQUENCE</scope>
    <source>
        <strain evidence="1">P2</strain>
    </source>
</reference>
<reference evidence="1" key="1">
    <citation type="submission" date="2019-10" db="EMBL/GenBank/DDBJ databases">
        <authorList>
            <consortium name="DOE Joint Genome Institute"/>
            <person name="Kuo A."/>
            <person name="Miyauchi S."/>
            <person name="Kiss E."/>
            <person name="Drula E."/>
            <person name="Kohler A."/>
            <person name="Sanchez-Garcia M."/>
            <person name="Andreopoulos B."/>
            <person name="Barry K.W."/>
            <person name="Bonito G."/>
            <person name="Buee M."/>
            <person name="Carver A."/>
            <person name="Chen C."/>
            <person name="Cichocki N."/>
            <person name="Clum A."/>
            <person name="Culley D."/>
            <person name="Crous P.W."/>
            <person name="Fauchery L."/>
            <person name="Girlanda M."/>
            <person name="Hayes R."/>
            <person name="Keri Z."/>
            <person name="Labutti K."/>
            <person name="Lipzen A."/>
            <person name="Lombard V."/>
            <person name="Magnuson J."/>
            <person name="Maillard F."/>
            <person name="Morin E."/>
            <person name="Murat C."/>
            <person name="Nolan M."/>
            <person name="Ohm R."/>
            <person name="Pangilinan J."/>
            <person name="Pereira M."/>
            <person name="Perotto S."/>
            <person name="Peter M."/>
            <person name="Riley R."/>
            <person name="Sitrit Y."/>
            <person name="Stielow B."/>
            <person name="Szollosi G."/>
            <person name="Zifcakova L."/>
            <person name="Stursova M."/>
            <person name="Spatafora J.W."/>
            <person name="Tedersoo L."/>
            <person name="Vaario L.-M."/>
            <person name="Yamada A."/>
            <person name="Yan M."/>
            <person name="Wang P."/>
            <person name="Xu J."/>
            <person name="Bruns T."/>
            <person name="Baldrian P."/>
            <person name="Vilgalys R."/>
            <person name="Henrissat B."/>
            <person name="Grigoriev I.V."/>
            <person name="Hibbett D."/>
            <person name="Nagy L.G."/>
            <person name="Martin F.M."/>
        </authorList>
    </citation>
    <scope>NUCLEOTIDE SEQUENCE</scope>
    <source>
        <strain evidence="1">P2</strain>
    </source>
</reference>
<gene>
    <name evidence="1" type="ORF">BDM02DRAFT_3157340</name>
</gene>
<evidence type="ECO:0000313" key="1">
    <source>
        <dbReference type="EMBL" id="KAF9643830.1"/>
    </source>
</evidence>